<sequence length="361" mass="41478">MSSSTPASHRIFHEAYITIKKDLVADFVAEGMPTTGLEWYERNIDFNLPGGKLNRGLAILDTVEVMKDRELTEDECFKVAVMGWCIELIQAYFLVTDDLMDGSLTRRGHPCYYKVVGLVSVNDACLLRSAVHVLLRKYFSEEKYYGRLQDAVLDTIYKTEMGQMLDTITSTTQNSDRYDLNTFSLEKYSKIVIYKTAFYSFYLPVFMGLLLCDVPTPPREKAGDPLTDPYQRARDILLPMGEYFQVQDDYLDAFTPPEILGKIGTDIIDGKCSWCICKTLSLASPEQIEVLKKNYGTNEVGSEEEKTVKRVYDEVGLKEKYAKYQAEFKTEFYESIEDVERVGLKKGIFIRFFNKIYGRQK</sequence>
<evidence type="ECO:0000256" key="4">
    <source>
        <dbReference type="ARBA" id="ARBA00022679"/>
    </source>
</evidence>
<accession>A0A5C3QKT3</accession>
<dbReference type="PROSITE" id="PS00723">
    <property type="entry name" value="POLYPRENYL_SYNTHASE_1"/>
    <property type="match status" value="1"/>
</dbReference>
<dbReference type="AlphaFoldDB" id="A0A5C3QKT3"/>
<keyword evidence="6" id="KW-0460">Magnesium</keyword>
<proteinExistence type="inferred from homology"/>
<dbReference type="SFLD" id="SFLDS00005">
    <property type="entry name" value="Isoprenoid_Synthase_Type_I"/>
    <property type="match status" value="1"/>
</dbReference>
<evidence type="ECO:0000256" key="10">
    <source>
        <dbReference type="ARBA" id="ARBA00032873"/>
    </source>
</evidence>
<comment type="similarity">
    <text evidence="11">Belongs to the FPP/GGPP synthase family.</text>
</comment>
<dbReference type="InterPro" id="IPR039702">
    <property type="entry name" value="FPS1-like"/>
</dbReference>
<dbReference type="GO" id="GO:0004337">
    <property type="term" value="F:(2E,6E)-farnesyl diphosphate synthase activity"/>
    <property type="evidence" value="ECO:0007669"/>
    <property type="project" value="UniProtKB-EC"/>
</dbReference>
<dbReference type="InterPro" id="IPR008949">
    <property type="entry name" value="Isoprenoid_synthase_dom_sf"/>
</dbReference>
<reference evidence="12 13" key="1">
    <citation type="journal article" date="2019" name="Nat. Ecol. Evol.">
        <title>Megaphylogeny resolves global patterns of mushroom evolution.</title>
        <authorList>
            <person name="Varga T."/>
            <person name="Krizsan K."/>
            <person name="Foldi C."/>
            <person name="Dima B."/>
            <person name="Sanchez-Garcia M."/>
            <person name="Sanchez-Ramirez S."/>
            <person name="Szollosi G.J."/>
            <person name="Szarkandi J.G."/>
            <person name="Papp V."/>
            <person name="Albert L."/>
            <person name="Andreopoulos W."/>
            <person name="Angelini C."/>
            <person name="Antonin V."/>
            <person name="Barry K.W."/>
            <person name="Bougher N.L."/>
            <person name="Buchanan P."/>
            <person name="Buyck B."/>
            <person name="Bense V."/>
            <person name="Catcheside P."/>
            <person name="Chovatia M."/>
            <person name="Cooper J."/>
            <person name="Damon W."/>
            <person name="Desjardin D."/>
            <person name="Finy P."/>
            <person name="Geml J."/>
            <person name="Haridas S."/>
            <person name="Hughes K."/>
            <person name="Justo A."/>
            <person name="Karasinski D."/>
            <person name="Kautmanova I."/>
            <person name="Kiss B."/>
            <person name="Kocsube S."/>
            <person name="Kotiranta H."/>
            <person name="LaButti K.M."/>
            <person name="Lechner B.E."/>
            <person name="Liimatainen K."/>
            <person name="Lipzen A."/>
            <person name="Lukacs Z."/>
            <person name="Mihaltcheva S."/>
            <person name="Morgado L.N."/>
            <person name="Niskanen T."/>
            <person name="Noordeloos M.E."/>
            <person name="Ohm R.A."/>
            <person name="Ortiz-Santana B."/>
            <person name="Ovrebo C."/>
            <person name="Racz N."/>
            <person name="Riley R."/>
            <person name="Savchenko A."/>
            <person name="Shiryaev A."/>
            <person name="Soop K."/>
            <person name="Spirin V."/>
            <person name="Szebenyi C."/>
            <person name="Tomsovsky M."/>
            <person name="Tulloss R.E."/>
            <person name="Uehling J."/>
            <person name="Grigoriev I.V."/>
            <person name="Vagvolgyi C."/>
            <person name="Papp T."/>
            <person name="Martin F.M."/>
            <person name="Miettinen O."/>
            <person name="Hibbett D.S."/>
            <person name="Nagy L.G."/>
        </authorList>
    </citation>
    <scope>NUCLEOTIDE SEQUENCE [LARGE SCALE GENOMIC DNA]</scope>
    <source>
        <strain evidence="12 13">CBS 309.79</strain>
    </source>
</reference>
<dbReference type="PANTHER" id="PTHR11525:SF0">
    <property type="entry name" value="FARNESYL PYROPHOSPHATE SYNTHASE"/>
    <property type="match status" value="1"/>
</dbReference>
<dbReference type="Gene3D" id="1.10.600.10">
    <property type="entry name" value="Farnesyl Diphosphate Synthase"/>
    <property type="match status" value="1"/>
</dbReference>
<dbReference type="InterPro" id="IPR033749">
    <property type="entry name" value="Polyprenyl_synt_CS"/>
</dbReference>
<evidence type="ECO:0000256" key="3">
    <source>
        <dbReference type="ARBA" id="ARBA00012833"/>
    </source>
</evidence>
<dbReference type="CDD" id="cd00685">
    <property type="entry name" value="Trans_IPPS_HT"/>
    <property type="match status" value="1"/>
</dbReference>
<dbReference type="SUPFAM" id="SSF48576">
    <property type="entry name" value="Terpenoid synthases"/>
    <property type="match status" value="1"/>
</dbReference>
<dbReference type="Proteomes" id="UP000305067">
    <property type="component" value="Unassembled WGS sequence"/>
</dbReference>
<evidence type="ECO:0000256" key="8">
    <source>
        <dbReference type="ARBA" id="ARBA00032424"/>
    </source>
</evidence>
<evidence type="ECO:0000256" key="11">
    <source>
        <dbReference type="RuleBase" id="RU004466"/>
    </source>
</evidence>
<dbReference type="GO" id="GO:0046872">
    <property type="term" value="F:metal ion binding"/>
    <property type="evidence" value="ECO:0007669"/>
    <property type="project" value="UniProtKB-KW"/>
</dbReference>
<dbReference type="GO" id="GO:0045337">
    <property type="term" value="P:farnesyl diphosphate biosynthetic process"/>
    <property type="evidence" value="ECO:0007669"/>
    <property type="project" value="TreeGrafter"/>
</dbReference>
<dbReference type="InterPro" id="IPR000092">
    <property type="entry name" value="Polyprenyl_synt"/>
</dbReference>
<evidence type="ECO:0000256" key="7">
    <source>
        <dbReference type="ARBA" id="ARBA00032380"/>
    </source>
</evidence>
<protein>
    <recommendedName>
        <fullName evidence="10">(2E,6E)-farnesyl diphosphate synthase</fullName>
        <ecNumber evidence="3">2.5.1.1</ecNumber>
        <ecNumber evidence="2">2.5.1.10</ecNumber>
    </recommendedName>
    <alternativeName>
        <fullName evidence="9">Dimethylallyltranstransferase</fullName>
    </alternativeName>
    <alternativeName>
        <fullName evidence="8">Farnesyl diphosphate synthase</fullName>
    </alternativeName>
    <alternativeName>
        <fullName evidence="7">Geranyltranstransferase</fullName>
    </alternativeName>
</protein>
<evidence type="ECO:0000256" key="5">
    <source>
        <dbReference type="ARBA" id="ARBA00022723"/>
    </source>
</evidence>
<organism evidence="12 13">
    <name type="scientific">Pterulicium gracile</name>
    <dbReference type="NCBI Taxonomy" id="1884261"/>
    <lineage>
        <taxon>Eukaryota</taxon>
        <taxon>Fungi</taxon>
        <taxon>Dikarya</taxon>
        <taxon>Basidiomycota</taxon>
        <taxon>Agaricomycotina</taxon>
        <taxon>Agaricomycetes</taxon>
        <taxon>Agaricomycetidae</taxon>
        <taxon>Agaricales</taxon>
        <taxon>Pleurotineae</taxon>
        <taxon>Pterulaceae</taxon>
        <taxon>Pterulicium</taxon>
    </lineage>
</organism>
<evidence type="ECO:0000256" key="6">
    <source>
        <dbReference type="ARBA" id="ARBA00022842"/>
    </source>
</evidence>
<comment type="cofactor">
    <cofactor evidence="1">
        <name>Mg(2+)</name>
        <dbReference type="ChEBI" id="CHEBI:18420"/>
    </cofactor>
</comment>
<gene>
    <name evidence="12" type="ORF">BDV98DRAFT_566015</name>
</gene>
<evidence type="ECO:0000256" key="9">
    <source>
        <dbReference type="ARBA" id="ARBA00032448"/>
    </source>
</evidence>
<dbReference type="PANTHER" id="PTHR11525">
    <property type="entry name" value="FARNESYL-PYROPHOSPHATE SYNTHETASE"/>
    <property type="match status" value="1"/>
</dbReference>
<dbReference type="EC" id="2.5.1.1" evidence="3"/>
<dbReference type="GO" id="GO:0005737">
    <property type="term" value="C:cytoplasm"/>
    <property type="evidence" value="ECO:0007669"/>
    <property type="project" value="TreeGrafter"/>
</dbReference>
<dbReference type="OrthoDB" id="10257492at2759"/>
<dbReference type="STRING" id="1884261.A0A5C3QKT3"/>
<evidence type="ECO:0000256" key="2">
    <source>
        <dbReference type="ARBA" id="ARBA00012439"/>
    </source>
</evidence>
<keyword evidence="13" id="KW-1185">Reference proteome</keyword>
<keyword evidence="5" id="KW-0479">Metal-binding</keyword>
<name>A0A5C3QKT3_9AGAR</name>
<dbReference type="Pfam" id="PF00348">
    <property type="entry name" value="polyprenyl_synt"/>
    <property type="match status" value="1"/>
</dbReference>
<evidence type="ECO:0000256" key="1">
    <source>
        <dbReference type="ARBA" id="ARBA00001946"/>
    </source>
</evidence>
<keyword evidence="4 11" id="KW-0808">Transferase</keyword>
<dbReference type="GO" id="GO:0004161">
    <property type="term" value="F:dimethylallyltranstransferase activity"/>
    <property type="evidence" value="ECO:0007669"/>
    <property type="project" value="UniProtKB-EC"/>
</dbReference>
<dbReference type="EMBL" id="ML178822">
    <property type="protein sequence ID" value="TFL02556.1"/>
    <property type="molecule type" value="Genomic_DNA"/>
</dbReference>
<evidence type="ECO:0000313" key="12">
    <source>
        <dbReference type="EMBL" id="TFL02556.1"/>
    </source>
</evidence>
<evidence type="ECO:0000313" key="13">
    <source>
        <dbReference type="Proteomes" id="UP000305067"/>
    </source>
</evidence>
<dbReference type="PROSITE" id="PS00444">
    <property type="entry name" value="POLYPRENYL_SYNTHASE_2"/>
    <property type="match status" value="1"/>
</dbReference>
<dbReference type="EC" id="2.5.1.10" evidence="2"/>